<reference evidence="1" key="1">
    <citation type="submission" date="2022-08" db="EMBL/GenBank/DDBJ databases">
        <title>Genome Sequence of Fusarium decemcellulare.</title>
        <authorList>
            <person name="Buettner E."/>
        </authorList>
    </citation>
    <scope>NUCLEOTIDE SEQUENCE</scope>
    <source>
        <strain evidence="1">Babe19</strain>
    </source>
</reference>
<evidence type="ECO:0000313" key="1">
    <source>
        <dbReference type="EMBL" id="KAJ3502723.1"/>
    </source>
</evidence>
<organism evidence="1 2">
    <name type="scientific">Fusarium decemcellulare</name>
    <dbReference type="NCBI Taxonomy" id="57161"/>
    <lineage>
        <taxon>Eukaryota</taxon>
        <taxon>Fungi</taxon>
        <taxon>Dikarya</taxon>
        <taxon>Ascomycota</taxon>
        <taxon>Pezizomycotina</taxon>
        <taxon>Sordariomycetes</taxon>
        <taxon>Hypocreomycetidae</taxon>
        <taxon>Hypocreales</taxon>
        <taxon>Nectriaceae</taxon>
        <taxon>Fusarium</taxon>
        <taxon>Fusarium decemcellulare species complex</taxon>
    </lineage>
</organism>
<sequence length="190" mass="21052">MLAAHLCRRCTEDPMPADQREAGELETGFAVLAPILGINLQPLDHNETPATSPSNAPLLRPNSIANRSQSKWPSDPSPVYVFPDSMAQFRALRLPGPEELLPAVRAFRGLTLWQMLRRNLVLDLSIALGNLDDADNSRDVVGGSNGLTSIVTGTGFVMANFFWYGFHMPRTNARDNYYIKLEEERAANKN</sequence>
<evidence type="ECO:0000313" key="2">
    <source>
        <dbReference type="Proteomes" id="UP001148629"/>
    </source>
</evidence>
<proteinExistence type="predicted"/>
<gene>
    <name evidence="1" type="ORF">NM208_g16664</name>
</gene>
<dbReference type="Proteomes" id="UP001148629">
    <property type="component" value="Unassembled WGS sequence"/>
</dbReference>
<comment type="caution">
    <text evidence="1">The sequence shown here is derived from an EMBL/GenBank/DDBJ whole genome shotgun (WGS) entry which is preliminary data.</text>
</comment>
<accession>A0ACC1RCY6</accession>
<protein>
    <submittedName>
        <fullName evidence="1">Uncharacterized protein</fullName>
    </submittedName>
</protein>
<name>A0ACC1RCY6_9HYPO</name>
<dbReference type="EMBL" id="JANRMS010005332">
    <property type="protein sequence ID" value="KAJ3502723.1"/>
    <property type="molecule type" value="Genomic_DNA"/>
</dbReference>
<keyword evidence="2" id="KW-1185">Reference proteome</keyword>